<sequence>MKSVAIYIDVPVATFRQSHGREYGKTYPYPPHSTVYGLLLSLVGEMDLQKHCGVQLAIAMLSQPAKSKILRTIHRFKFKKEDHEGNQRPDYQEILTDIRFIVWVKSAEDKNNPSLPERLEQALLNPDSVKRWGVLYLGESDDLVNNIKLVTENFSVKSREWLLKDDSGEITLPYWVDHFGFQGTRWFRYRLEAITCSTPPESAWITIQT</sequence>
<keyword evidence="1" id="KW-0051">Antiviral defense</keyword>
<evidence type="ECO:0000313" key="3">
    <source>
        <dbReference type="Proteomes" id="UP000002384"/>
    </source>
</evidence>
<evidence type="ECO:0000256" key="1">
    <source>
        <dbReference type="ARBA" id="ARBA00023118"/>
    </source>
</evidence>
<dbReference type="HOGENOM" id="CLU_1325024_0_0_3"/>
<evidence type="ECO:0000313" key="2">
    <source>
        <dbReference type="EMBL" id="ACK70732.1"/>
    </source>
</evidence>
<dbReference type="eggNOG" id="ENOG502Z8P6">
    <property type="taxonomic scope" value="Bacteria"/>
</dbReference>
<dbReference type="STRING" id="65393.PCC7424_2311"/>
<dbReference type="InterPro" id="IPR013422">
    <property type="entry name" value="CRISPR-assoc_prot_Cas5_N"/>
</dbReference>
<name>B7KHN7_GLOC7</name>
<dbReference type="OrthoDB" id="344955at2"/>
<dbReference type="AlphaFoldDB" id="B7KHN7"/>
<reference evidence="3" key="1">
    <citation type="journal article" date="2011" name="MBio">
        <title>Novel metabolic attributes of the genus Cyanothece, comprising a group of unicellular nitrogen-fixing Cyanobacteria.</title>
        <authorList>
            <person name="Bandyopadhyay A."/>
            <person name="Elvitigala T."/>
            <person name="Welsh E."/>
            <person name="Stockel J."/>
            <person name="Liberton M."/>
            <person name="Min H."/>
            <person name="Sherman L.A."/>
            <person name="Pakrasi H.B."/>
        </authorList>
    </citation>
    <scope>NUCLEOTIDE SEQUENCE [LARGE SCALE GENOMIC DNA]</scope>
    <source>
        <strain evidence="3">PCC 7424</strain>
    </source>
</reference>
<dbReference type="NCBIfam" id="TIGR02593">
    <property type="entry name" value="CRISPR_cas5"/>
    <property type="match status" value="1"/>
</dbReference>
<dbReference type="KEGG" id="cyc:PCC7424_2311"/>
<gene>
    <name evidence="2" type="ordered locus">PCC7424_2311</name>
</gene>
<accession>B7KHN7</accession>
<organism evidence="2 3">
    <name type="scientific">Gloeothece citriformis (strain PCC 7424)</name>
    <name type="common">Cyanothece sp. (strain PCC 7424)</name>
    <dbReference type="NCBI Taxonomy" id="65393"/>
    <lineage>
        <taxon>Bacteria</taxon>
        <taxon>Bacillati</taxon>
        <taxon>Cyanobacteriota</taxon>
        <taxon>Cyanophyceae</taxon>
        <taxon>Oscillatoriophycideae</taxon>
        <taxon>Chroococcales</taxon>
        <taxon>Aphanothecaceae</taxon>
        <taxon>Gloeothece</taxon>
        <taxon>Gloeothece citriformis</taxon>
    </lineage>
</organism>
<dbReference type="EMBL" id="CP001291">
    <property type="protein sequence ID" value="ACK70732.1"/>
    <property type="molecule type" value="Genomic_DNA"/>
</dbReference>
<dbReference type="NCBIfam" id="TIGR02586">
    <property type="entry name" value="cas5_cmx5_devS"/>
    <property type="match status" value="1"/>
</dbReference>
<dbReference type="Proteomes" id="UP000002384">
    <property type="component" value="Chromosome"/>
</dbReference>
<dbReference type="InterPro" id="IPR013415">
    <property type="entry name" value="Cas5_Cmx5_DevS"/>
</dbReference>
<protein>
    <submittedName>
        <fullName evidence="2">CRISPR-associated protein DevS</fullName>
    </submittedName>
</protein>
<dbReference type="GO" id="GO:0051607">
    <property type="term" value="P:defense response to virus"/>
    <property type="evidence" value="ECO:0007669"/>
    <property type="project" value="UniProtKB-KW"/>
</dbReference>
<proteinExistence type="predicted"/>
<keyword evidence="3" id="KW-1185">Reference proteome</keyword>
<dbReference type="RefSeq" id="WP_015954336.1">
    <property type="nucleotide sequence ID" value="NC_011729.1"/>
</dbReference>